<dbReference type="AlphaFoldDB" id="A0A2N9L8H2"/>
<dbReference type="InterPro" id="IPR041698">
    <property type="entry name" value="Methyltransf_25"/>
</dbReference>
<proteinExistence type="predicted"/>
<dbReference type="CDD" id="cd02440">
    <property type="entry name" value="AdoMet_MTases"/>
    <property type="match status" value="1"/>
</dbReference>
<dbReference type="Proteomes" id="UP000239735">
    <property type="component" value="Unassembled WGS sequence"/>
</dbReference>
<keyword evidence="2" id="KW-0489">Methyltransferase</keyword>
<dbReference type="PANTHER" id="PTHR43591:SF24">
    <property type="entry name" value="2-METHOXY-6-POLYPRENYL-1,4-BENZOQUINOL METHYLASE, MITOCHONDRIAL"/>
    <property type="match status" value="1"/>
</dbReference>
<dbReference type="GO" id="GO:0032259">
    <property type="term" value="P:methylation"/>
    <property type="evidence" value="ECO:0007669"/>
    <property type="project" value="UniProtKB-KW"/>
</dbReference>
<evidence type="ECO:0000313" key="2">
    <source>
        <dbReference type="EMBL" id="SPE19334.1"/>
    </source>
</evidence>
<protein>
    <submittedName>
        <fullName evidence="2">Ubiquinone/menaquinone biosynthesis methyltransferase UbiE</fullName>
        <ecNumber evidence="2">2.1.1.-</ecNumber>
    </submittedName>
</protein>
<keyword evidence="2" id="KW-0830">Ubiquinone</keyword>
<dbReference type="Pfam" id="PF13649">
    <property type="entry name" value="Methyltransf_25"/>
    <property type="match status" value="1"/>
</dbReference>
<dbReference type="InterPro" id="IPR029063">
    <property type="entry name" value="SAM-dependent_MTases_sf"/>
</dbReference>
<dbReference type="Gene3D" id="3.40.50.150">
    <property type="entry name" value="Vaccinia Virus protein VP39"/>
    <property type="match status" value="1"/>
</dbReference>
<dbReference type="PANTHER" id="PTHR43591">
    <property type="entry name" value="METHYLTRANSFERASE"/>
    <property type="match status" value="1"/>
</dbReference>
<feature type="domain" description="Methyltransferase" evidence="1">
    <location>
        <begin position="51"/>
        <end position="143"/>
    </location>
</feature>
<dbReference type="GO" id="GO:0008168">
    <property type="term" value="F:methyltransferase activity"/>
    <property type="evidence" value="ECO:0007669"/>
    <property type="project" value="UniProtKB-KW"/>
</dbReference>
<dbReference type="EC" id="2.1.1.-" evidence="2"/>
<organism evidence="2 3">
    <name type="scientific">Candidatus Sulfuritelmatomonas gaucii</name>
    <dbReference type="NCBI Taxonomy" id="2043161"/>
    <lineage>
        <taxon>Bacteria</taxon>
        <taxon>Pseudomonadati</taxon>
        <taxon>Acidobacteriota</taxon>
        <taxon>Terriglobia</taxon>
        <taxon>Terriglobales</taxon>
        <taxon>Acidobacteriaceae</taxon>
        <taxon>Candidatus Sulfuritelmatomonas</taxon>
    </lineage>
</organism>
<accession>A0A2N9L8H2</accession>
<evidence type="ECO:0000313" key="3">
    <source>
        <dbReference type="Proteomes" id="UP000239735"/>
    </source>
</evidence>
<dbReference type="SUPFAM" id="SSF53335">
    <property type="entry name" value="S-adenosyl-L-methionine-dependent methyltransferases"/>
    <property type="match status" value="1"/>
</dbReference>
<reference evidence="3" key="1">
    <citation type="submission" date="2018-02" db="EMBL/GenBank/DDBJ databases">
        <authorList>
            <person name="Hausmann B."/>
        </authorList>
    </citation>
    <scope>NUCLEOTIDE SEQUENCE [LARGE SCALE GENOMIC DNA]</scope>
    <source>
        <strain evidence="3">Peat soil MAG SbA5</strain>
    </source>
</reference>
<sequence length="222" mass="24572">MTTIAMPRTRRDSGMEGMVAKWYAANTAEMMNQYVELAERIAAELPQGSSVLEVAPGPGYFSIELAKRGDYSITGLDLSHTFVKIAAKKAAEAGVKVAFKQGSASNMPFPANSFDFLLCRAAFKNFGQPVAALEEMCRVLKPGSRGLIIDLKGNASPSELSREVEQMKLTWFNGIMTKLAFRTFLLKRAYTREHFLAMLAKTKFTHSEISESDIGLEIRVMK</sequence>
<gene>
    <name evidence="2" type="primary">ubiE</name>
    <name evidence="2" type="ORF">SBA5_220180</name>
</gene>
<dbReference type="EMBL" id="OKRB01000078">
    <property type="protein sequence ID" value="SPE19334.1"/>
    <property type="molecule type" value="Genomic_DNA"/>
</dbReference>
<keyword evidence="2" id="KW-0808">Transferase</keyword>
<name>A0A2N9L8H2_9BACT</name>
<evidence type="ECO:0000259" key="1">
    <source>
        <dbReference type="Pfam" id="PF13649"/>
    </source>
</evidence>